<accession>A0A917X3Q2</accession>
<proteinExistence type="predicted"/>
<protein>
    <recommendedName>
        <fullName evidence="4">DUF1508 domain-containing protein</fullName>
    </recommendedName>
</protein>
<evidence type="ECO:0000313" key="3">
    <source>
        <dbReference type="Proteomes" id="UP000642070"/>
    </source>
</evidence>
<reference evidence="2" key="1">
    <citation type="journal article" date="2014" name="Int. J. Syst. Evol. Microbiol.">
        <title>Complete genome sequence of Corynebacterium casei LMG S-19264T (=DSM 44701T), isolated from a smear-ripened cheese.</title>
        <authorList>
            <consortium name="US DOE Joint Genome Institute (JGI-PGF)"/>
            <person name="Walter F."/>
            <person name="Albersmeier A."/>
            <person name="Kalinowski J."/>
            <person name="Ruckert C."/>
        </authorList>
    </citation>
    <scope>NUCLEOTIDE SEQUENCE</scope>
    <source>
        <strain evidence="2">JCM 19831</strain>
    </source>
</reference>
<feature type="compositionally biased region" description="Low complexity" evidence="1">
    <location>
        <begin position="158"/>
        <end position="169"/>
    </location>
</feature>
<feature type="region of interest" description="Disordered" evidence="1">
    <location>
        <begin position="147"/>
        <end position="187"/>
    </location>
</feature>
<dbReference type="Gene3D" id="2.30.29.80">
    <property type="match status" value="1"/>
</dbReference>
<name>A0A917X3Q2_9ACTN</name>
<dbReference type="AlphaFoldDB" id="A0A917X3Q2"/>
<dbReference type="Proteomes" id="UP000642070">
    <property type="component" value="Unassembled WGS sequence"/>
</dbReference>
<keyword evidence="3" id="KW-1185">Reference proteome</keyword>
<dbReference type="EMBL" id="BMPI01000045">
    <property type="protein sequence ID" value="GGM61822.1"/>
    <property type="molecule type" value="Genomic_DNA"/>
</dbReference>
<comment type="caution">
    <text evidence="2">The sequence shown here is derived from an EMBL/GenBank/DDBJ whole genome shotgun (WGS) entry which is preliminary data.</text>
</comment>
<organism evidence="2 3">
    <name type="scientific">Dactylosporangium sucinum</name>
    <dbReference type="NCBI Taxonomy" id="1424081"/>
    <lineage>
        <taxon>Bacteria</taxon>
        <taxon>Bacillati</taxon>
        <taxon>Actinomycetota</taxon>
        <taxon>Actinomycetes</taxon>
        <taxon>Micromonosporales</taxon>
        <taxon>Micromonosporaceae</taxon>
        <taxon>Dactylosporangium</taxon>
    </lineage>
</organism>
<gene>
    <name evidence="2" type="ORF">GCM10007977_074120</name>
</gene>
<sequence length="187" mass="19769">MRCPERVSQSVDRRPEGGGVQQARFVFLALAAAAVDDPGAMAEAVTWMLVSPNNRPLGRAALTFDSLAACRDGVQALREGFAALRSTVAAVESSGHWVWRVDLAGAVVGISSRSYLRARECHYNLARFLEAVPAAVVAAGTRSVRVGRPPVPNRGGDTAALTARPAPRGARTRAQDVPAPGARPRFS</sequence>
<evidence type="ECO:0000256" key="1">
    <source>
        <dbReference type="SAM" id="MobiDB-lite"/>
    </source>
</evidence>
<evidence type="ECO:0008006" key="4">
    <source>
        <dbReference type="Google" id="ProtNLM"/>
    </source>
</evidence>
<reference evidence="2" key="2">
    <citation type="submission" date="2020-09" db="EMBL/GenBank/DDBJ databases">
        <authorList>
            <person name="Sun Q."/>
            <person name="Ohkuma M."/>
        </authorList>
    </citation>
    <scope>NUCLEOTIDE SEQUENCE</scope>
    <source>
        <strain evidence="2">JCM 19831</strain>
    </source>
</reference>
<evidence type="ECO:0000313" key="2">
    <source>
        <dbReference type="EMBL" id="GGM61822.1"/>
    </source>
</evidence>